<evidence type="ECO:0000313" key="1">
    <source>
        <dbReference type="EMBL" id="KAA8633634.1"/>
    </source>
</evidence>
<dbReference type="EMBL" id="NMPR01000034">
    <property type="protein sequence ID" value="KAA8633634.1"/>
    <property type="molecule type" value="Genomic_DNA"/>
</dbReference>
<accession>A0A8S8ZS92</accession>
<proteinExistence type="predicted"/>
<dbReference type="VEuPathDB" id="FungiDB:SMAC_06899"/>
<dbReference type="AlphaFoldDB" id="A0A8S8ZS92"/>
<protein>
    <submittedName>
        <fullName evidence="1">Uncharacterized protein</fullName>
    </submittedName>
</protein>
<dbReference type="Proteomes" id="UP000433876">
    <property type="component" value="Unassembled WGS sequence"/>
</dbReference>
<reference evidence="1 2" key="1">
    <citation type="submission" date="2017-07" db="EMBL/GenBank/DDBJ databases">
        <title>Genome sequence of the Sordaria macrospora wild type strain R19027.</title>
        <authorList>
            <person name="Nowrousian M."/>
            <person name="Teichert I."/>
            <person name="Kueck U."/>
        </authorList>
    </citation>
    <scope>NUCLEOTIDE SEQUENCE [LARGE SCALE GENOMIC DNA]</scope>
    <source>
        <strain evidence="1 2">R19027</strain>
        <tissue evidence="1">Mycelium</tissue>
    </source>
</reference>
<name>A0A8S8ZS92_SORMA</name>
<sequence length="280" mass="32166">MWIWRHPRAVCASSDRPEEMLGVFDARECFFFPEGGLEVRQTRSVEDGGHEGIEMVDEENDGEREGEERPYLSKKIFIKAGPDDPFLRSPHPLEFEVEYTTKGKREGESKGEVTIHLPPGFTNETLNKVAGSTPPLYRKPHDMTDTEFRTFSLFRYMAMALPYPFPSSPSDATPHLHSGHSSHVCWGCLLSSRVTDYPADPELASHVGAWRELRMCTSHYRMLVYSREEYLQHFRWCSLAQERWEATIKNMDLRTGEEVVPEEYGTKPLENMDSGEWGVA</sequence>
<comment type="caution">
    <text evidence="1">The sequence shown here is derived from an EMBL/GenBank/DDBJ whole genome shotgun (WGS) entry which is preliminary data.</text>
</comment>
<organism evidence="1 2">
    <name type="scientific">Sordaria macrospora</name>
    <dbReference type="NCBI Taxonomy" id="5147"/>
    <lineage>
        <taxon>Eukaryota</taxon>
        <taxon>Fungi</taxon>
        <taxon>Dikarya</taxon>
        <taxon>Ascomycota</taxon>
        <taxon>Pezizomycotina</taxon>
        <taxon>Sordariomycetes</taxon>
        <taxon>Sordariomycetidae</taxon>
        <taxon>Sordariales</taxon>
        <taxon>Sordariaceae</taxon>
        <taxon>Sordaria</taxon>
    </lineage>
</organism>
<gene>
    <name evidence="1" type="ORF">SMACR_06899</name>
</gene>
<evidence type="ECO:0000313" key="2">
    <source>
        <dbReference type="Proteomes" id="UP000433876"/>
    </source>
</evidence>